<dbReference type="Gene3D" id="3.30.559.30">
    <property type="entry name" value="Nonribosomal peptide synthetase, condensation domain"/>
    <property type="match status" value="1"/>
</dbReference>
<evidence type="ECO:0000259" key="2">
    <source>
        <dbReference type="Pfam" id="PF00668"/>
    </source>
</evidence>
<feature type="domain" description="Condensation" evidence="2">
    <location>
        <begin position="33"/>
        <end position="444"/>
    </location>
</feature>
<evidence type="ECO:0000313" key="4">
    <source>
        <dbReference type="Proteomes" id="UP000695264"/>
    </source>
</evidence>
<gene>
    <name evidence="3" type="ORF">HCK00_15300</name>
</gene>
<protein>
    <recommendedName>
        <fullName evidence="2">Condensation domain-containing protein</fullName>
    </recommendedName>
</protein>
<keyword evidence="4" id="KW-1185">Reference proteome</keyword>
<accession>A0ABX1BVW3</accession>
<dbReference type="InterPro" id="IPR023213">
    <property type="entry name" value="CAT-like_dom_sf"/>
</dbReference>
<dbReference type="Pfam" id="PF00668">
    <property type="entry name" value="Condensation"/>
    <property type="match status" value="1"/>
</dbReference>
<dbReference type="Gene3D" id="3.30.559.10">
    <property type="entry name" value="Chloramphenicol acetyltransferase-like domain"/>
    <property type="match status" value="1"/>
</dbReference>
<dbReference type="RefSeq" id="WP_168102490.1">
    <property type="nucleotide sequence ID" value="NZ_JAATEN010000010.1"/>
</dbReference>
<organism evidence="3 4">
    <name type="scientific">Streptomyces zingiberis</name>
    <dbReference type="NCBI Taxonomy" id="2053010"/>
    <lineage>
        <taxon>Bacteria</taxon>
        <taxon>Bacillati</taxon>
        <taxon>Actinomycetota</taxon>
        <taxon>Actinomycetes</taxon>
        <taxon>Kitasatosporales</taxon>
        <taxon>Streptomycetaceae</taxon>
        <taxon>Streptomyces</taxon>
    </lineage>
</organism>
<evidence type="ECO:0000256" key="1">
    <source>
        <dbReference type="SAM" id="MobiDB-lite"/>
    </source>
</evidence>
<dbReference type="SUPFAM" id="SSF52777">
    <property type="entry name" value="CoA-dependent acyltransferases"/>
    <property type="match status" value="2"/>
</dbReference>
<evidence type="ECO:0000313" key="3">
    <source>
        <dbReference type="EMBL" id="NJQ01861.1"/>
    </source>
</evidence>
<name>A0ABX1BVW3_9ACTN</name>
<proteinExistence type="predicted"/>
<sequence>MWSQEMYWYQYHLPLPVPDSAKIPLVVRMPAAGIPEELVTDAVAQLMARHEALRTVYPTDASGVPFQLVLDAFEIPAPLRRDGDGPEDVSALFHALFSPPMDQAAELPLRMGYALKDRRVTTVVLVLNHLSVDGASLGRIRSDLISSLDPGRRDAPFPPKAQEGDAQPLAVARRQSTARDSPHERSMQHCERILSTSPAAQFPRFRSMASGEPRQDAVSHYHRVVLRSPDLFSALQELTTRDAGFNAAHYLSTAFTVAVSALSGNSDVTLRMNFSNRFREVRRSVGCFFQEALVPAGLSSQLPIRQVMADIRQGIRVATRHAQYSYLALRDRKARIEARRGLSIRLGTVFNCNDRLDRSLRSAAAPGGAAQERPKSTTERLDCLWRDEYTDLSLRVSASGDLAQLDLIAHRSVMDQARIETMLRAMERFLIAWAKEPDLADSAVTDVVERFGLPTSSYGEEWAFVDNSWVDTAKLERTLRSVEGIEAAVITVAEQPSRARVLVAHVTGDPRREDEARAHVLASLRENVDLVCPHAFVWSAKVPESGPVAAAGPARCGEAPEPADGSGSTADHDGGAARRALATAVAAVVGDTAGTMDRSYVEQGGTAVLAPAVIGHLHRSGFEGPTPDDLLGPWPLRTVAELCTRRVGSDSPSPAPGTDH</sequence>
<dbReference type="PANTHER" id="PTHR45527:SF1">
    <property type="entry name" value="FATTY ACID SYNTHASE"/>
    <property type="match status" value="1"/>
</dbReference>
<feature type="compositionally biased region" description="Basic and acidic residues" evidence="1">
    <location>
        <begin position="180"/>
        <end position="190"/>
    </location>
</feature>
<dbReference type="InterPro" id="IPR001242">
    <property type="entry name" value="Condensation_dom"/>
</dbReference>
<comment type="caution">
    <text evidence="3">The sequence shown here is derived from an EMBL/GenBank/DDBJ whole genome shotgun (WGS) entry which is preliminary data.</text>
</comment>
<reference evidence="3 4" key="1">
    <citation type="submission" date="2020-03" db="EMBL/GenBank/DDBJ databases">
        <title>WGS of actinomycetes isolated from Thailand.</title>
        <authorList>
            <person name="Thawai C."/>
        </authorList>
    </citation>
    <scope>NUCLEOTIDE SEQUENCE [LARGE SCALE GENOMIC DNA]</scope>
    <source>
        <strain evidence="3 4">PLAI 1-29</strain>
    </source>
</reference>
<dbReference type="EMBL" id="JAATEN010000010">
    <property type="protein sequence ID" value="NJQ01861.1"/>
    <property type="molecule type" value="Genomic_DNA"/>
</dbReference>
<dbReference type="Proteomes" id="UP000695264">
    <property type="component" value="Unassembled WGS sequence"/>
</dbReference>
<feature type="region of interest" description="Disordered" evidence="1">
    <location>
        <begin position="548"/>
        <end position="576"/>
    </location>
</feature>
<dbReference type="PANTHER" id="PTHR45527">
    <property type="entry name" value="NONRIBOSOMAL PEPTIDE SYNTHETASE"/>
    <property type="match status" value="1"/>
</dbReference>
<feature type="region of interest" description="Disordered" evidence="1">
    <location>
        <begin position="148"/>
        <end position="190"/>
    </location>
</feature>